<evidence type="ECO:0000256" key="1">
    <source>
        <dbReference type="ARBA" id="ARBA00004123"/>
    </source>
</evidence>
<dbReference type="FunFam" id="3.30.160.60:FF:000014">
    <property type="entry name" value="Transcription factor Sp3"/>
    <property type="match status" value="1"/>
</dbReference>
<keyword evidence="14" id="KW-1185">Reference proteome</keyword>
<evidence type="ECO:0000256" key="7">
    <source>
        <dbReference type="ARBA" id="ARBA00023125"/>
    </source>
</evidence>
<proteinExistence type="inferred from homology"/>
<evidence type="ECO:0000259" key="13">
    <source>
        <dbReference type="PROSITE" id="PS50157"/>
    </source>
</evidence>
<dbReference type="AlphaFoldDB" id="A0A6J1MP04"/>
<evidence type="ECO:0000256" key="12">
    <source>
        <dbReference type="SAM" id="MobiDB-lite"/>
    </source>
</evidence>
<feature type="domain" description="C2H2-type" evidence="13">
    <location>
        <begin position="167"/>
        <end position="194"/>
    </location>
</feature>
<evidence type="ECO:0000256" key="3">
    <source>
        <dbReference type="ARBA" id="ARBA00022737"/>
    </source>
</evidence>
<dbReference type="InterPro" id="IPR013087">
    <property type="entry name" value="Znf_C2H2_type"/>
</dbReference>
<dbReference type="Gene3D" id="3.30.160.60">
    <property type="entry name" value="Classic Zinc Finger"/>
    <property type="match status" value="3"/>
</dbReference>
<feature type="domain" description="C2H2-type" evidence="13">
    <location>
        <begin position="107"/>
        <end position="136"/>
    </location>
</feature>
<keyword evidence="2" id="KW-0479">Metal-binding</keyword>
<dbReference type="Pfam" id="PF00096">
    <property type="entry name" value="zf-C2H2"/>
    <property type="match status" value="3"/>
</dbReference>
<dbReference type="GeneID" id="112045366"/>
<dbReference type="RefSeq" id="XP_023937285.1">
    <property type="nucleotide sequence ID" value="XM_024081517.2"/>
</dbReference>
<evidence type="ECO:0000256" key="11">
    <source>
        <dbReference type="PROSITE-ProRule" id="PRU00042"/>
    </source>
</evidence>
<organism evidence="14 15">
    <name type="scientific">Bicyclus anynana</name>
    <name type="common">Squinting bush brown butterfly</name>
    <dbReference type="NCBI Taxonomy" id="110368"/>
    <lineage>
        <taxon>Eukaryota</taxon>
        <taxon>Metazoa</taxon>
        <taxon>Ecdysozoa</taxon>
        <taxon>Arthropoda</taxon>
        <taxon>Hexapoda</taxon>
        <taxon>Insecta</taxon>
        <taxon>Pterygota</taxon>
        <taxon>Neoptera</taxon>
        <taxon>Endopterygota</taxon>
        <taxon>Lepidoptera</taxon>
        <taxon>Glossata</taxon>
        <taxon>Ditrysia</taxon>
        <taxon>Papilionoidea</taxon>
        <taxon>Nymphalidae</taxon>
        <taxon>Satyrinae</taxon>
        <taxon>Satyrini</taxon>
        <taxon>Mycalesina</taxon>
        <taxon>Bicyclus</taxon>
    </lineage>
</organism>
<evidence type="ECO:0000256" key="4">
    <source>
        <dbReference type="ARBA" id="ARBA00022771"/>
    </source>
</evidence>
<evidence type="ECO:0000256" key="5">
    <source>
        <dbReference type="ARBA" id="ARBA00022833"/>
    </source>
</evidence>
<feature type="domain" description="C2H2-type" evidence="13">
    <location>
        <begin position="137"/>
        <end position="166"/>
    </location>
</feature>
<dbReference type="GO" id="GO:0005634">
    <property type="term" value="C:nucleus"/>
    <property type="evidence" value="ECO:0007669"/>
    <property type="project" value="UniProtKB-SubCell"/>
</dbReference>
<keyword evidence="5" id="KW-0862">Zinc</keyword>
<dbReference type="OrthoDB" id="6365676at2759"/>
<evidence type="ECO:0000256" key="9">
    <source>
        <dbReference type="ARBA" id="ARBA00023242"/>
    </source>
</evidence>
<comment type="similarity">
    <text evidence="10">Belongs to the Sp1 C2H2-type zinc-finger protein family.</text>
</comment>
<gene>
    <name evidence="15" type="primary">LOC112045366</name>
</gene>
<evidence type="ECO:0000256" key="6">
    <source>
        <dbReference type="ARBA" id="ARBA00023015"/>
    </source>
</evidence>
<feature type="compositionally biased region" description="Basic residues" evidence="12">
    <location>
        <begin position="184"/>
        <end position="198"/>
    </location>
</feature>
<dbReference type="SUPFAM" id="SSF57667">
    <property type="entry name" value="beta-beta-alpha zinc fingers"/>
    <property type="match status" value="2"/>
</dbReference>
<dbReference type="PROSITE" id="PS00028">
    <property type="entry name" value="ZINC_FINGER_C2H2_1"/>
    <property type="match status" value="3"/>
</dbReference>
<keyword evidence="8" id="KW-0804">Transcription</keyword>
<dbReference type="SMART" id="SM00355">
    <property type="entry name" value="ZnF_C2H2"/>
    <property type="match status" value="3"/>
</dbReference>
<dbReference type="PANTHER" id="PTHR23235:SF170">
    <property type="entry name" value="FI01014P-RELATED"/>
    <property type="match status" value="1"/>
</dbReference>
<dbReference type="CDD" id="cd22541">
    <property type="entry name" value="SP5_N"/>
    <property type="match status" value="1"/>
</dbReference>
<dbReference type="GO" id="GO:0000978">
    <property type="term" value="F:RNA polymerase II cis-regulatory region sequence-specific DNA binding"/>
    <property type="evidence" value="ECO:0007669"/>
    <property type="project" value="TreeGrafter"/>
</dbReference>
<comment type="subcellular location">
    <subcellularLocation>
        <location evidence="1">Nucleus</location>
    </subcellularLocation>
</comment>
<dbReference type="PANTHER" id="PTHR23235">
    <property type="entry name" value="KRUEPPEL-LIKE TRANSCRIPTION FACTOR"/>
    <property type="match status" value="1"/>
</dbReference>
<accession>A0A6J1MP04</accession>
<dbReference type="KEGG" id="bany:112045366"/>
<evidence type="ECO:0000256" key="8">
    <source>
        <dbReference type="ARBA" id="ARBA00023163"/>
    </source>
</evidence>
<dbReference type="InterPro" id="IPR036236">
    <property type="entry name" value="Znf_C2H2_sf"/>
</dbReference>
<dbReference type="FunFam" id="3.30.160.60:FF:000026">
    <property type="entry name" value="Transcription factor Sp3"/>
    <property type="match status" value="1"/>
</dbReference>
<dbReference type="GO" id="GO:0000981">
    <property type="term" value="F:DNA-binding transcription factor activity, RNA polymerase II-specific"/>
    <property type="evidence" value="ECO:0007669"/>
    <property type="project" value="TreeGrafter"/>
</dbReference>
<keyword evidence="6" id="KW-0805">Transcription regulation</keyword>
<keyword evidence="7" id="KW-0238">DNA-binding</keyword>
<evidence type="ECO:0000313" key="14">
    <source>
        <dbReference type="Proteomes" id="UP001652582"/>
    </source>
</evidence>
<name>A0A6J1MP04_BICAN</name>
<sequence length="338" mass="37532">MQYVDPPAQQMMNVMSGYGCGYGRSDALSPASDLSSCSSASSGAWCGAPWRELPPYPQYSPYWPAATAPEDARELQRRCAKCRCPNCLTEAAGFGPNFGKDGAKREHVCHVPGCGKVYGKTSHLKAHLRWHTGERPFVCNWLFCGKRFTRSDELQRHLRTHTGEKRFACQLCTKRFMRSDHLAKHVKTHANVTRKSKKAKEDDAKADSPKPSDEKVEKQPNETVVPAVSIGSSHYGTVPAVTAPKQMLNYGTVAPQVMQGTPATYNNNAVFTSGSVMYGSGWCPEMRQESYYARPPARDPRLYQQYTPLTAYQCGSKDNSYAMFQGHYNLQPPVAIGQ</sequence>
<keyword evidence="4 11" id="KW-0863">Zinc-finger</keyword>
<evidence type="ECO:0000313" key="15">
    <source>
        <dbReference type="RefSeq" id="XP_023937285.1"/>
    </source>
</evidence>
<evidence type="ECO:0000256" key="10">
    <source>
        <dbReference type="ARBA" id="ARBA00038409"/>
    </source>
</evidence>
<reference evidence="15" key="1">
    <citation type="submission" date="2025-08" db="UniProtKB">
        <authorList>
            <consortium name="RefSeq"/>
        </authorList>
    </citation>
    <scope>IDENTIFICATION</scope>
</reference>
<feature type="region of interest" description="Disordered" evidence="12">
    <location>
        <begin position="183"/>
        <end position="222"/>
    </location>
</feature>
<keyword evidence="9" id="KW-0539">Nucleus</keyword>
<dbReference type="PROSITE" id="PS50157">
    <property type="entry name" value="ZINC_FINGER_C2H2_2"/>
    <property type="match status" value="3"/>
</dbReference>
<protein>
    <submittedName>
        <fullName evidence="15">Transcription factor Sp9-like</fullName>
    </submittedName>
</protein>
<dbReference type="GO" id="GO:0008270">
    <property type="term" value="F:zinc ion binding"/>
    <property type="evidence" value="ECO:0007669"/>
    <property type="project" value="UniProtKB-KW"/>
</dbReference>
<feature type="compositionally biased region" description="Basic and acidic residues" evidence="12">
    <location>
        <begin position="199"/>
        <end position="220"/>
    </location>
</feature>
<evidence type="ECO:0000256" key="2">
    <source>
        <dbReference type="ARBA" id="ARBA00022723"/>
    </source>
</evidence>
<keyword evidence="3" id="KW-0677">Repeat</keyword>
<dbReference type="Proteomes" id="UP001652582">
    <property type="component" value="Chromosome 5"/>
</dbReference>